<protein>
    <recommendedName>
        <fullName evidence="2">ASCH domain-containing protein</fullName>
    </recommendedName>
</protein>
<accession>A0A0F9LBS3</accession>
<dbReference type="EMBL" id="LAZR01011457">
    <property type="protein sequence ID" value="KKM61590.1"/>
    <property type="molecule type" value="Genomic_DNA"/>
</dbReference>
<evidence type="ECO:0008006" key="2">
    <source>
        <dbReference type="Google" id="ProtNLM"/>
    </source>
</evidence>
<comment type="caution">
    <text evidence="1">The sequence shown here is derived from an EMBL/GenBank/DDBJ whole genome shotgun (WGS) entry which is preliminary data.</text>
</comment>
<name>A0A0F9LBS3_9ZZZZ</name>
<proteinExistence type="predicted"/>
<evidence type="ECO:0000313" key="1">
    <source>
        <dbReference type="EMBL" id="KKM61590.1"/>
    </source>
</evidence>
<dbReference type="AlphaFoldDB" id="A0A0F9LBS3"/>
<gene>
    <name evidence="1" type="ORF">LCGC14_1530180</name>
</gene>
<sequence length="191" mass="22798">MDLRPLEQEINRYTRFMRSVKPRDIVEAMRNRWAKRLGSDYVFQIDALMKDMIQRRELELSTNGQTLSRRKTRERSVGNLVFEDPRALLAGEQTVAFRPWAVKVYANYNQGDIITAQDRRGKSVAIIKITQTPYKKMSDNLLVSDWVNHGFDYMQRQHLRTNGETPWSIWQNWINDPDYLWVIRFEMLEIL</sequence>
<reference evidence="1" key="1">
    <citation type="journal article" date="2015" name="Nature">
        <title>Complex archaea that bridge the gap between prokaryotes and eukaryotes.</title>
        <authorList>
            <person name="Spang A."/>
            <person name="Saw J.H."/>
            <person name="Jorgensen S.L."/>
            <person name="Zaremba-Niedzwiedzka K."/>
            <person name="Martijn J."/>
            <person name="Lind A.E."/>
            <person name="van Eijk R."/>
            <person name="Schleper C."/>
            <person name="Guy L."/>
            <person name="Ettema T.J."/>
        </authorList>
    </citation>
    <scope>NUCLEOTIDE SEQUENCE</scope>
</reference>
<organism evidence="1">
    <name type="scientific">marine sediment metagenome</name>
    <dbReference type="NCBI Taxonomy" id="412755"/>
    <lineage>
        <taxon>unclassified sequences</taxon>
        <taxon>metagenomes</taxon>
        <taxon>ecological metagenomes</taxon>
    </lineage>
</organism>